<dbReference type="PANTHER" id="PTHR42685">
    <property type="entry name" value="GERANYLGERANYL DIPHOSPHATE REDUCTASE"/>
    <property type="match status" value="1"/>
</dbReference>
<organism evidence="2 3">
    <name type="scientific">Phycisphaera mikurensis (strain NBRC 102666 / KCTC 22515 / FYK2301M01)</name>
    <dbReference type="NCBI Taxonomy" id="1142394"/>
    <lineage>
        <taxon>Bacteria</taxon>
        <taxon>Pseudomonadati</taxon>
        <taxon>Planctomycetota</taxon>
        <taxon>Phycisphaerae</taxon>
        <taxon>Phycisphaerales</taxon>
        <taxon>Phycisphaeraceae</taxon>
        <taxon>Phycisphaera</taxon>
    </lineage>
</organism>
<dbReference type="HOGENOM" id="CLU_024648_5_3_0"/>
<dbReference type="eggNOG" id="COG0644">
    <property type="taxonomic scope" value="Bacteria"/>
</dbReference>
<protein>
    <submittedName>
        <fullName evidence="2">Putative oxidoreductase</fullName>
    </submittedName>
</protein>
<keyword evidence="3" id="KW-1185">Reference proteome</keyword>
<evidence type="ECO:0000259" key="1">
    <source>
        <dbReference type="Pfam" id="PF01494"/>
    </source>
</evidence>
<dbReference type="PANTHER" id="PTHR42685:SF22">
    <property type="entry name" value="CONDITIONED MEDIUM FACTOR RECEPTOR 1"/>
    <property type="match status" value="1"/>
</dbReference>
<name>I0IGX9_PHYMF</name>
<dbReference type="AlphaFoldDB" id="I0IGX9"/>
<evidence type="ECO:0000313" key="2">
    <source>
        <dbReference type="EMBL" id="BAM04517.1"/>
    </source>
</evidence>
<dbReference type="KEGG" id="phm:PSMK_23580"/>
<sequence>MSGGFDAGVVGAGVAGSALAAALARRGHAVVLLDRQRFPRAKPCGGCLHRGGLDTLDRLGLAGCVPADAPAVDAAVVWSGGRATRVPSRHGRVVDRASFDAALRAGAEAAGVASVEGVTARVRPGTAGGWRIDGGRAGAWSVRVVAAADGLGGSCLRGLEGFGVRRAPASRIGLGAIAHPGADDALPPGTVAMLTSARGYLGLTRLGPGADAPVDLAAAVDPALVRSLGGPSPAAAALALEAGAPAAFAAWARRAVGWRATPPLTCAATRLAAPGLRVVGDAGGYLEPFTGEGMAWALDDAEAAAASMDACLRRGGERAADAAAWEAARRRRIAGRQRRCRAAAAVLRRPALTRPALAGAALAFPLLHRLRAAS</sequence>
<accession>I0IGX9</accession>
<dbReference type="Proteomes" id="UP000007881">
    <property type="component" value="Chromosome"/>
</dbReference>
<dbReference type="InterPro" id="IPR002938">
    <property type="entry name" value="FAD-bd"/>
</dbReference>
<proteinExistence type="predicted"/>
<dbReference type="EMBL" id="AP012338">
    <property type="protein sequence ID" value="BAM04517.1"/>
    <property type="molecule type" value="Genomic_DNA"/>
</dbReference>
<dbReference type="RefSeq" id="WP_014437730.1">
    <property type="nucleotide sequence ID" value="NC_017080.1"/>
</dbReference>
<dbReference type="Gene3D" id="3.50.50.60">
    <property type="entry name" value="FAD/NAD(P)-binding domain"/>
    <property type="match status" value="1"/>
</dbReference>
<dbReference type="Pfam" id="PF01494">
    <property type="entry name" value="FAD_binding_3"/>
    <property type="match status" value="1"/>
</dbReference>
<dbReference type="OrthoDB" id="9806565at2"/>
<dbReference type="STRING" id="1142394.PSMK_23580"/>
<evidence type="ECO:0000313" key="3">
    <source>
        <dbReference type="Proteomes" id="UP000007881"/>
    </source>
</evidence>
<feature type="domain" description="FAD-binding" evidence="1">
    <location>
        <begin position="7"/>
        <end position="79"/>
    </location>
</feature>
<dbReference type="SUPFAM" id="SSF51905">
    <property type="entry name" value="FAD/NAD(P)-binding domain"/>
    <property type="match status" value="1"/>
</dbReference>
<gene>
    <name evidence="2" type="ordered locus">PSMK_23580</name>
</gene>
<dbReference type="InterPro" id="IPR050407">
    <property type="entry name" value="Geranylgeranyl_reductase"/>
</dbReference>
<dbReference type="InterPro" id="IPR036188">
    <property type="entry name" value="FAD/NAD-bd_sf"/>
</dbReference>
<dbReference type="GO" id="GO:0071949">
    <property type="term" value="F:FAD binding"/>
    <property type="evidence" value="ECO:0007669"/>
    <property type="project" value="InterPro"/>
</dbReference>
<reference evidence="2 3" key="1">
    <citation type="submission" date="2012-02" db="EMBL/GenBank/DDBJ databases">
        <title>Complete genome sequence of Phycisphaera mikurensis NBRC 102666.</title>
        <authorList>
            <person name="Ankai A."/>
            <person name="Hosoyama A."/>
            <person name="Terui Y."/>
            <person name="Sekine M."/>
            <person name="Fukai R."/>
            <person name="Kato Y."/>
            <person name="Nakamura S."/>
            <person name="Yamada-Narita S."/>
            <person name="Kawakoshi A."/>
            <person name="Fukunaga Y."/>
            <person name="Yamazaki S."/>
            <person name="Fujita N."/>
        </authorList>
    </citation>
    <scope>NUCLEOTIDE SEQUENCE [LARGE SCALE GENOMIC DNA]</scope>
    <source>
        <strain evidence="3">NBRC 102666 / KCTC 22515 / FYK2301M01</strain>
    </source>
</reference>